<evidence type="ECO:0000259" key="8">
    <source>
        <dbReference type="Pfam" id="PF06886"/>
    </source>
</evidence>
<keyword evidence="6" id="KW-0175">Coiled coil</keyword>
<gene>
    <name evidence="9" type="ORF">NCGR_LOCUS40179</name>
</gene>
<feature type="compositionally biased region" description="Low complexity" evidence="7">
    <location>
        <begin position="7"/>
        <end position="17"/>
    </location>
</feature>
<comment type="subcellular location">
    <subcellularLocation>
        <location evidence="1">Cytoplasm</location>
        <location evidence="1">Cytoskeleton</location>
    </subcellularLocation>
</comment>
<dbReference type="PANTHER" id="PTHR31358:SF30">
    <property type="entry name" value="PROTEIN WVD2-LIKE 4"/>
    <property type="match status" value="1"/>
</dbReference>
<evidence type="ECO:0000313" key="10">
    <source>
        <dbReference type="Proteomes" id="UP000604825"/>
    </source>
</evidence>
<proteinExistence type="inferred from homology"/>
<dbReference type="OrthoDB" id="1939285at2759"/>
<feature type="compositionally biased region" description="Low complexity" evidence="7">
    <location>
        <begin position="187"/>
        <end position="199"/>
    </location>
</feature>
<feature type="region of interest" description="Disordered" evidence="7">
    <location>
        <begin position="1"/>
        <end position="20"/>
    </location>
</feature>
<dbReference type="GO" id="GO:0008017">
    <property type="term" value="F:microtubule binding"/>
    <property type="evidence" value="ECO:0007669"/>
    <property type="project" value="InterPro"/>
</dbReference>
<feature type="compositionally biased region" description="Basic and acidic residues" evidence="7">
    <location>
        <begin position="201"/>
        <end position="211"/>
    </location>
</feature>
<feature type="region of interest" description="Disordered" evidence="7">
    <location>
        <begin position="313"/>
        <end position="442"/>
    </location>
</feature>
<organism evidence="9 10">
    <name type="scientific">Miscanthus lutarioriparius</name>
    <dbReference type="NCBI Taxonomy" id="422564"/>
    <lineage>
        <taxon>Eukaryota</taxon>
        <taxon>Viridiplantae</taxon>
        <taxon>Streptophyta</taxon>
        <taxon>Embryophyta</taxon>
        <taxon>Tracheophyta</taxon>
        <taxon>Spermatophyta</taxon>
        <taxon>Magnoliopsida</taxon>
        <taxon>Liliopsida</taxon>
        <taxon>Poales</taxon>
        <taxon>Poaceae</taxon>
        <taxon>PACMAD clade</taxon>
        <taxon>Panicoideae</taxon>
        <taxon>Andropogonodae</taxon>
        <taxon>Andropogoneae</taxon>
        <taxon>Saccharinae</taxon>
        <taxon>Miscanthus</taxon>
    </lineage>
</organism>
<feature type="domain" description="TPX2 C-terminal" evidence="8">
    <location>
        <begin position="249"/>
        <end position="323"/>
    </location>
</feature>
<evidence type="ECO:0000256" key="2">
    <source>
        <dbReference type="ARBA" id="ARBA00005885"/>
    </source>
</evidence>
<reference evidence="9" key="1">
    <citation type="submission" date="2020-10" db="EMBL/GenBank/DDBJ databases">
        <authorList>
            <person name="Han B."/>
            <person name="Lu T."/>
            <person name="Zhao Q."/>
            <person name="Huang X."/>
            <person name="Zhao Y."/>
        </authorList>
    </citation>
    <scope>NUCLEOTIDE SEQUENCE</scope>
</reference>
<dbReference type="EMBL" id="CAJGYO010000010">
    <property type="protein sequence ID" value="CAD6256676.1"/>
    <property type="molecule type" value="Genomic_DNA"/>
</dbReference>
<feature type="compositionally biased region" description="Basic residues" evidence="7">
    <location>
        <begin position="329"/>
        <end position="338"/>
    </location>
</feature>
<name>A0A811QKF6_9POAL</name>
<dbReference type="InterPro" id="IPR027329">
    <property type="entry name" value="TPX2_C"/>
</dbReference>
<evidence type="ECO:0000256" key="3">
    <source>
        <dbReference type="ARBA" id="ARBA00022490"/>
    </source>
</evidence>
<evidence type="ECO:0000256" key="5">
    <source>
        <dbReference type="ARBA" id="ARBA00023212"/>
    </source>
</evidence>
<comment type="caution">
    <text evidence="9">The sequence shown here is derived from an EMBL/GenBank/DDBJ whole genome shotgun (WGS) entry which is preliminary data.</text>
</comment>
<feature type="region of interest" description="Disordered" evidence="7">
    <location>
        <begin position="29"/>
        <end position="247"/>
    </location>
</feature>
<dbReference type="Proteomes" id="UP000604825">
    <property type="component" value="Unassembled WGS sequence"/>
</dbReference>
<keyword evidence="5" id="KW-0206">Cytoskeleton</keyword>
<protein>
    <recommendedName>
        <fullName evidence="8">TPX2 C-terminal domain-containing protein</fullName>
    </recommendedName>
</protein>
<sequence>MEDAGREGAASAAAENGIEGDGYVVVKAAAEEGQGGPAADAASGDRGDLAEDAAPAGSEDAPTPAVTADETAAPAKAPAKKGGSGDAAGARKARPQNGRVPAGTANASAAPRGKKPGVLSQSASFPARGATGVAAKKAAAAVATPKQAKGAVANGSEAAAGRAVEKKASSARTPGARRSMPVKSGSVDAAAPNDAVPAVQEEQHENTDKPLKQTQPGKTEDDVRSTTSSTNTPRAAARKSAAAAAAAGFSFRLEERAEKRKEFFQKLEEKIHAQELEKTNLQEKSKESQEAEIKLLRKSLTFKATPMPSFYKEQAPKVELKKIPPTRARSPKLGRHKPANSATAASADGSVSCESPRSTANSGKVNEVMENNKPRVPARKPVQRPVTKAQSQAFATTKAEARPVVTKPKISNSKPKVSRAKVAQAQETPVEVPPSEPSAPEELVVGEATGPDLAAQLVPPNEVPVHG</sequence>
<dbReference type="AlphaFoldDB" id="A0A811QKF6"/>
<evidence type="ECO:0000313" key="9">
    <source>
        <dbReference type="EMBL" id="CAD6256676.1"/>
    </source>
</evidence>
<feature type="compositionally biased region" description="Low complexity" evidence="7">
    <location>
        <begin position="238"/>
        <end position="247"/>
    </location>
</feature>
<keyword evidence="4" id="KW-0493">Microtubule</keyword>
<feature type="coiled-coil region" evidence="6">
    <location>
        <begin position="264"/>
        <end position="291"/>
    </location>
</feature>
<feature type="compositionally biased region" description="Polar residues" evidence="7">
    <location>
        <begin position="352"/>
        <end position="364"/>
    </location>
</feature>
<comment type="similarity">
    <text evidence="2">Belongs to the TPX2 family.</text>
</comment>
<dbReference type="Pfam" id="PF06886">
    <property type="entry name" value="TPX2"/>
    <property type="match status" value="1"/>
</dbReference>
<evidence type="ECO:0000256" key="1">
    <source>
        <dbReference type="ARBA" id="ARBA00004245"/>
    </source>
</evidence>
<dbReference type="PANTHER" id="PTHR31358">
    <property type="entry name" value="PROTEIN WVD2-LIKE 4"/>
    <property type="match status" value="1"/>
</dbReference>
<evidence type="ECO:0000256" key="7">
    <source>
        <dbReference type="SAM" id="MobiDB-lite"/>
    </source>
</evidence>
<keyword evidence="10" id="KW-1185">Reference proteome</keyword>
<keyword evidence="3" id="KW-0963">Cytoplasm</keyword>
<feature type="compositionally biased region" description="Low complexity" evidence="7">
    <location>
        <begin position="60"/>
        <end position="81"/>
    </location>
</feature>
<dbReference type="GO" id="GO:0005874">
    <property type="term" value="C:microtubule"/>
    <property type="evidence" value="ECO:0007669"/>
    <property type="project" value="UniProtKB-KW"/>
</dbReference>
<feature type="compositionally biased region" description="Low complexity" evidence="7">
    <location>
        <begin position="127"/>
        <end position="151"/>
    </location>
</feature>
<dbReference type="InterPro" id="IPR044833">
    <property type="entry name" value="WDL5/6"/>
</dbReference>
<evidence type="ECO:0000256" key="6">
    <source>
        <dbReference type="SAM" id="Coils"/>
    </source>
</evidence>
<evidence type="ECO:0000256" key="4">
    <source>
        <dbReference type="ARBA" id="ARBA00022701"/>
    </source>
</evidence>
<accession>A0A811QKF6</accession>